<proteinExistence type="predicted"/>
<evidence type="ECO:0000313" key="1">
    <source>
        <dbReference type="EMBL" id="MPN40176.1"/>
    </source>
</evidence>
<organism evidence="1">
    <name type="scientific">bioreactor metagenome</name>
    <dbReference type="NCBI Taxonomy" id="1076179"/>
    <lineage>
        <taxon>unclassified sequences</taxon>
        <taxon>metagenomes</taxon>
        <taxon>ecological metagenomes</taxon>
    </lineage>
</organism>
<sequence length="89" mass="9856">MLPDEAAKRLAIVCFLADDGYSAVAHCANIDMPLGKPFHCLVKIPLGCRNAEIHLFSKIRHRQYVGFFHAEDATDHLVPSLIKVGDKPT</sequence>
<dbReference type="EMBL" id="VSSQ01096414">
    <property type="protein sequence ID" value="MPN40176.1"/>
    <property type="molecule type" value="Genomic_DNA"/>
</dbReference>
<dbReference type="AlphaFoldDB" id="A0A645HNM6"/>
<comment type="caution">
    <text evidence="1">The sequence shown here is derived from an EMBL/GenBank/DDBJ whole genome shotgun (WGS) entry which is preliminary data.</text>
</comment>
<name>A0A645HNM6_9ZZZZ</name>
<reference evidence="1" key="1">
    <citation type="submission" date="2019-08" db="EMBL/GenBank/DDBJ databases">
        <authorList>
            <person name="Kucharzyk K."/>
            <person name="Murdoch R.W."/>
            <person name="Higgins S."/>
            <person name="Loffler F."/>
        </authorList>
    </citation>
    <scope>NUCLEOTIDE SEQUENCE</scope>
</reference>
<accession>A0A645HNM6</accession>
<protein>
    <submittedName>
        <fullName evidence="1">Uncharacterized protein</fullName>
    </submittedName>
</protein>
<gene>
    <name evidence="1" type="ORF">SDC9_187712</name>
</gene>